<evidence type="ECO:0000313" key="2">
    <source>
        <dbReference type="EMBL" id="MCP8898681.1"/>
    </source>
</evidence>
<evidence type="ECO:0008006" key="4">
    <source>
        <dbReference type="Google" id="ProtNLM"/>
    </source>
</evidence>
<evidence type="ECO:0000256" key="1">
    <source>
        <dbReference type="SAM" id="SignalP"/>
    </source>
</evidence>
<keyword evidence="3" id="KW-1185">Reference proteome</keyword>
<dbReference type="EMBL" id="JAMFTH010000001">
    <property type="protein sequence ID" value="MCP8898681.1"/>
    <property type="molecule type" value="Genomic_DNA"/>
</dbReference>
<sequence length="185" mass="20964">MIDVKSKSFFSRCVLLLALTFGVSLAQAEETIDSDTIDSWLETTQAFIPMQDVFQAIGENSALAQKYSEEEFMAMSLEKQDDVLDEVLKEQGVYDKIYKVLEDNDWDSAGEYVRVSSRVGQAIAYQMREMLMAKMPEEQQQMMREMAGEVDAKPEDVEVVSDNWDKISAFMAKNMEEGNLPPAAQ</sequence>
<proteinExistence type="predicted"/>
<feature type="signal peptide" evidence="1">
    <location>
        <begin position="1"/>
        <end position="28"/>
    </location>
</feature>
<accession>A0A9X2HY74</accession>
<dbReference type="Proteomes" id="UP001139319">
    <property type="component" value="Unassembled WGS sequence"/>
</dbReference>
<keyword evidence="1" id="KW-0732">Signal</keyword>
<dbReference type="RefSeq" id="WP_253966950.1">
    <property type="nucleotide sequence ID" value="NZ_JAMFTH010000001.1"/>
</dbReference>
<feature type="chain" id="PRO_5040821932" description="DUF2059 domain-containing protein" evidence="1">
    <location>
        <begin position="29"/>
        <end position="185"/>
    </location>
</feature>
<protein>
    <recommendedName>
        <fullName evidence="4">DUF2059 domain-containing protein</fullName>
    </recommendedName>
</protein>
<name>A0A9X2HY74_9GAMM</name>
<reference evidence="2" key="2">
    <citation type="submission" date="2023-01" db="EMBL/GenBank/DDBJ databases">
        <title>Gilvimarinus xylanilyticus HB14 isolated from Caulerpa lentillifera aquaculture base in Hainan, China.</title>
        <authorList>
            <person name="Zhang Y.-J."/>
        </authorList>
    </citation>
    <scope>NUCLEOTIDE SEQUENCE</scope>
    <source>
        <strain evidence="2">HB14</strain>
    </source>
</reference>
<reference evidence="2" key="1">
    <citation type="submission" date="2022-05" db="EMBL/GenBank/DDBJ databases">
        <authorList>
            <person name="Sun H.-N."/>
        </authorList>
    </citation>
    <scope>NUCLEOTIDE SEQUENCE</scope>
    <source>
        <strain evidence="2">HB14</strain>
    </source>
</reference>
<gene>
    <name evidence="2" type="ORF">M6D89_05140</name>
</gene>
<dbReference type="AlphaFoldDB" id="A0A9X2HY74"/>
<organism evidence="2 3">
    <name type="scientific">Gilvimarinus xylanilyticus</name>
    <dbReference type="NCBI Taxonomy" id="2944139"/>
    <lineage>
        <taxon>Bacteria</taxon>
        <taxon>Pseudomonadati</taxon>
        <taxon>Pseudomonadota</taxon>
        <taxon>Gammaproteobacteria</taxon>
        <taxon>Cellvibrionales</taxon>
        <taxon>Cellvibrionaceae</taxon>
        <taxon>Gilvimarinus</taxon>
    </lineage>
</organism>
<comment type="caution">
    <text evidence="2">The sequence shown here is derived from an EMBL/GenBank/DDBJ whole genome shotgun (WGS) entry which is preliminary data.</text>
</comment>
<evidence type="ECO:0000313" key="3">
    <source>
        <dbReference type="Proteomes" id="UP001139319"/>
    </source>
</evidence>